<organism evidence="2 3">
    <name type="scientific">Nesterenkonia sandarakina</name>
    <dbReference type="NCBI Taxonomy" id="272918"/>
    <lineage>
        <taxon>Bacteria</taxon>
        <taxon>Bacillati</taxon>
        <taxon>Actinomycetota</taxon>
        <taxon>Actinomycetes</taxon>
        <taxon>Micrococcales</taxon>
        <taxon>Micrococcaceae</taxon>
        <taxon>Nesterenkonia</taxon>
    </lineage>
</organism>
<name>A0A7Z0J3A1_9MICC</name>
<protein>
    <submittedName>
        <fullName evidence="2">NADPH-dependent ferric siderophore reductase</fullName>
    </submittedName>
</protein>
<dbReference type="Proteomes" id="UP000560069">
    <property type="component" value="Unassembled WGS sequence"/>
</dbReference>
<dbReference type="SUPFAM" id="SSF63380">
    <property type="entry name" value="Riboflavin synthase domain-like"/>
    <property type="match status" value="1"/>
</dbReference>
<keyword evidence="3" id="KW-1185">Reference proteome</keyword>
<dbReference type="Gene3D" id="3.40.50.80">
    <property type="entry name" value="Nucleotide-binding domain of ferredoxin-NADP reductase (FNR) module"/>
    <property type="match status" value="1"/>
</dbReference>
<dbReference type="PANTHER" id="PTHR30157">
    <property type="entry name" value="FERRIC REDUCTASE, NADPH-DEPENDENT"/>
    <property type="match status" value="1"/>
</dbReference>
<dbReference type="InterPro" id="IPR007037">
    <property type="entry name" value="SIP_rossman_dom"/>
</dbReference>
<dbReference type="InterPro" id="IPR039374">
    <property type="entry name" value="SIP_fam"/>
</dbReference>
<comment type="caution">
    <text evidence="2">The sequence shown here is derived from an EMBL/GenBank/DDBJ whole genome shotgun (WGS) entry which is preliminary data.</text>
</comment>
<dbReference type="CDD" id="cd06193">
    <property type="entry name" value="siderophore_interacting"/>
    <property type="match status" value="1"/>
</dbReference>
<evidence type="ECO:0000259" key="1">
    <source>
        <dbReference type="PROSITE" id="PS51384"/>
    </source>
</evidence>
<evidence type="ECO:0000313" key="2">
    <source>
        <dbReference type="EMBL" id="NYJ17090.1"/>
    </source>
</evidence>
<evidence type="ECO:0000313" key="3">
    <source>
        <dbReference type="Proteomes" id="UP000560069"/>
    </source>
</evidence>
<dbReference type="AlphaFoldDB" id="A0A7Z0J3A1"/>
<reference evidence="2 3" key="1">
    <citation type="submission" date="2020-07" db="EMBL/GenBank/DDBJ databases">
        <title>Sequencing the genomes of 1000 actinobacteria strains.</title>
        <authorList>
            <person name="Klenk H.-P."/>
        </authorList>
    </citation>
    <scope>NUCLEOTIDE SEQUENCE [LARGE SCALE GENOMIC DNA]</scope>
    <source>
        <strain evidence="2 3">DSM 15664</strain>
    </source>
</reference>
<dbReference type="InterPro" id="IPR017938">
    <property type="entry name" value="Riboflavin_synthase-like_b-brl"/>
</dbReference>
<sequence>MSKSKKTRVQHVLTVQDVTQLSPHMIRLVLGGPGFAAIEFKSVGESPATDQYIKLLFLPQNLDADAAAAQGVDLRRPYDMEALREQLSTEQMPVTRTYTIRHVDHAREQIWVDFVVHGDVGRAGVWAKQARLGDEISFFGPGSGYAPRAEAQWHLLAGDEAALPAIASALESMPEDARGVAVVEVRDATERQPLDVPAGMDLIWLHREAEFSPETTMLAEYLEQLSVPEGDVQVFVHGERAQMKRIRRMLVDQKGLDRKAMSLSAYWAHGRIEDQFQAEKRTPVGQLEG</sequence>
<proteinExistence type="predicted"/>
<dbReference type="EMBL" id="JACCFQ010000001">
    <property type="protein sequence ID" value="NYJ17090.1"/>
    <property type="molecule type" value="Genomic_DNA"/>
</dbReference>
<dbReference type="Pfam" id="PF08021">
    <property type="entry name" value="FAD_binding_9"/>
    <property type="match status" value="1"/>
</dbReference>
<dbReference type="InterPro" id="IPR017927">
    <property type="entry name" value="FAD-bd_FR_type"/>
</dbReference>
<dbReference type="Pfam" id="PF04954">
    <property type="entry name" value="SIP"/>
    <property type="match status" value="1"/>
</dbReference>
<dbReference type="Gene3D" id="2.40.30.10">
    <property type="entry name" value="Translation factors"/>
    <property type="match status" value="1"/>
</dbReference>
<dbReference type="InterPro" id="IPR039261">
    <property type="entry name" value="FNR_nucleotide-bd"/>
</dbReference>
<dbReference type="InterPro" id="IPR013113">
    <property type="entry name" value="SIP_FAD-bd"/>
</dbReference>
<accession>A0A7Z0J3A1</accession>
<dbReference type="PANTHER" id="PTHR30157:SF0">
    <property type="entry name" value="NADPH-DEPENDENT FERRIC-CHELATE REDUCTASE"/>
    <property type="match status" value="1"/>
</dbReference>
<dbReference type="PROSITE" id="PS51384">
    <property type="entry name" value="FAD_FR"/>
    <property type="match status" value="1"/>
</dbReference>
<dbReference type="RefSeq" id="WP_343050621.1">
    <property type="nucleotide sequence ID" value="NZ_BAAALK010000002.1"/>
</dbReference>
<feature type="domain" description="FAD-binding FR-type" evidence="1">
    <location>
        <begin position="8"/>
        <end position="148"/>
    </location>
</feature>
<gene>
    <name evidence="2" type="ORF">HNR11_001624</name>
</gene>
<dbReference type="GO" id="GO:0016491">
    <property type="term" value="F:oxidoreductase activity"/>
    <property type="evidence" value="ECO:0007669"/>
    <property type="project" value="InterPro"/>
</dbReference>